<accession>A0ACC2H8E6</accession>
<organism evidence="1 2">
    <name type="scientific">Dallia pectoralis</name>
    <name type="common">Alaska blackfish</name>
    <dbReference type="NCBI Taxonomy" id="75939"/>
    <lineage>
        <taxon>Eukaryota</taxon>
        <taxon>Metazoa</taxon>
        <taxon>Chordata</taxon>
        <taxon>Craniata</taxon>
        <taxon>Vertebrata</taxon>
        <taxon>Euteleostomi</taxon>
        <taxon>Actinopterygii</taxon>
        <taxon>Neopterygii</taxon>
        <taxon>Teleostei</taxon>
        <taxon>Protacanthopterygii</taxon>
        <taxon>Esociformes</taxon>
        <taxon>Umbridae</taxon>
        <taxon>Dallia</taxon>
    </lineage>
</organism>
<keyword evidence="2" id="KW-1185">Reference proteome</keyword>
<evidence type="ECO:0000313" key="1">
    <source>
        <dbReference type="EMBL" id="KAJ8012249.1"/>
    </source>
</evidence>
<dbReference type="EMBL" id="CM055732">
    <property type="protein sequence ID" value="KAJ8012249.1"/>
    <property type="molecule type" value="Genomic_DNA"/>
</dbReference>
<sequence length="603" mass="68958">MGDLWTTSAIEPSIANYEISRISRMTMSPSRHHNGFSAMPSSSLPLTSYNVLSAFCTEENVPQCILYINQEMDSLGFSSACIEASSLENSGGLNTVPALNMMYELLQMHHRSQHRLEEQEAEQLKNSSALEHMQITNSRLKDQLELSKREKSGLHEVERQLQLKIKTLQNCLKTEKDEVQKLQSIIASRASQYTHDAKRKEREGTKLKERLNQLLVDKRDKKLAIDVLNYLGRADGKRSLWKTGKAEARHEEGMYKSLLSDYEARQKALMLENAELKKVLQQMKRDMVSILSPRKPCSSARDRTEDTSEQAGSDREEELGDVSRETLDLSCEHAREQLTNSIRQQWRRLKSHMERLDSQASLVKQSVQSAGKELIPREIHEEEMEKMRLEVQQCKDFIQTQQQLLQQQLNSPFYDEETAALLNDCYTLEGKERLKEEWRLFDEQRKNFDRERKNFTDAAIRLGHEKKAFEEERASWLKNQFLNMTPFVDRKKHSTSEARALSISSEPELRITPTPLSKSRTYAASSTPKAAPVAGIPSTADLYRTLRLIPDSSSSRGSSKPGCWQESDYIHSREATPVRSKHRHGGGDGCSIFSLGSEDNSLT</sequence>
<gene>
    <name evidence="1" type="ORF">DPEC_G00066720</name>
</gene>
<protein>
    <submittedName>
        <fullName evidence="1">Uncharacterized protein</fullName>
    </submittedName>
</protein>
<name>A0ACC2H8E6_DALPE</name>
<evidence type="ECO:0000313" key="2">
    <source>
        <dbReference type="Proteomes" id="UP001157502"/>
    </source>
</evidence>
<reference evidence="1" key="1">
    <citation type="submission" date="2021-05" db="EMBL/GenBank/DDBJ databases">
        <authorList>
            <person name="Pan Q."/>
            <person name="Jouanno E."/>
            <person name="Zahm M."/>
            <person name="Klopp C."/>
            <person name="Cabau C."/>
            <person name="Louis A."/>
            <person name="Berthelot C."/>
            <person name="Parey E."/>
            <person name="Roest Crollius H."/>
            <person name="Montfort J."/>
            <person name="Robinson-Rechavi M."/>
            <person name="Bouchez O."/>
            <person name="Lampietro C."/>
            <person name="Lopez Roques C."/>
            <person name="Donnadieu C."/>
            <person name="Postlethwait J."/>
            <person name="Bobe J."/>
            <person name="Dillon D."/>
            <person name="Chandos A."/>
            <person name="von Hippel F."/>
            <person name="Guiguen Y."/>
        </authorList>
    </citation>
    <scope>NUCLEOTIDE SEQUENCE</scope>
    <source>
        <strain evidence="1">YG-Jan2019</strain>
    </source>
</reference>
<comment type="caution">
    <text evidence="1">The sequence shown here is derived from an EMBL/GenBank/DDBJ whole genome shotgun (WGS) entry which is preliminary data.</text>
</comment>
<proteinExistence type="predicted"/>
<dbReference type="Proteomes" id="UP001157502">
    <property type="component" value="Chromosome 5"/>
</dbReference>